<reference evidence="9" key="1">
    <citation type="journal article" date="2019" name="Int. J. Syst. Evol. Microbiol.">
        <title>The Global Catalogue of Microorganisms (GCM) 10K type strain sequencing project: providing services to taxonomists for standard genome sequencing and annotation.</title>
        <authorList>
            <consortium name="The Broad Institute Genomics Platform"/>
            <consortium name="The Broad Institute Genome Sequencing Center for Infectious Disease"/>
            <person name="Wu L."/>
            <person name="Ma J."/>
        </authorList>
    </citation>
    <scope>NUCLEOTIDE SEQUENCE [LARGE SCALE GENOMIC DNA]</scope>
    <source>
        <strain evidence="9">CGMCC 4.7304</strain>
    </source>
</reference>
<evidence type="ECO:0000256" key="1">
    <source>
        <dbReference type="ARBA" id="ARBA00022649"/>
    </source>
</evidence>
<keyword evidence="6" id="KW-0800">Toxin</keyword>
<keyword evidence="1 6" id="KW-1277">Toxin-antitoxin system</keyword>
<dbReference type="Pfam" id="PF01850">
    <property type="entry name" value="PIN"/>
    <property type="match status" value="1"/>
</dbReference>
<organism evidence="8 9">
    <name type="scientific">Streptomyces gamaensis</name>
    <dbReference type="NCBI Taxonomy" id="1763542"/>
    <lineage>
        <taxon>Bacteria</taxon>
        <taxon>Bacillati</taxon>
        <taxon>Actinomycetota</taxon>
        <taxon>Actinomycetes</taxon>
        <taxon>Kitasatosporales</taxon>
        <taxon>Streptomycetaceae</taxon>
        <taxon>Streptomyces</taxon>
    </lineage>
</organism>
<dbReference type="InterPro" id="IPR002716">
    <property type="entry name" value="PIN_dom"/>
</dbReference>
<evidence type="ECO:0000256" key="2">
    <source>
        <dbReference type="ARBA" id="ARBA00022722"/>
    </source>
</evidence>
<dbReference type="Gene3D" id="3.40.50.1010">
    <property type="entry name" value="5'-nuclease"/>
    <property type="match status" value="1"/>
</dbReference>
<name>A0ABW0Z2V6_9ACTN</name>
<evidence type="ECO:0000313" key="8">
    <source>
        <dbReference type="EMBL" id="MFC5721711.1"/>
    </source>
</evidence>
<keyword evidence="2 6" id="KW-0540">Nuclease</keyword>
<dbReference type="InterPro" id="IPR022907">
    <property type="entry name" value="VapC_family"/>
</dbReference>
<comment type="caution">
    <text evidence="8">The sequence shown here is derived from an EMBL/GenBank/DDBJ whole genome shotgun (WGS) entry which is preliminary data.</text>
</comment>
<keyword evidence="4 6" id="KW-0378">Hydrolase</keyword>
<comment type="cofactor">
    <cofactor evidence="6">
        <name>Mg(2+)</name>
        <dbReference type="ChEBI" id="CHEBI:18420"/>
    </cofactor>
</comment>
<evidence type="ECO:0000256" key="5">
    <source>
        <dbReference type="ARBA" id="ARBA00022842"/>
    </source>
</evidence>
<dbReference type="EC" id="3.1.-.-" evidence="6"/>
<accession>A0ABW0Z2V6</accession>
<comment type="function">
    <text evidence="6">Toxic component of a toxin-antitoxin (TA) system. An RNase.</text>
</comment>
<proteinExistence type="inferred from homology"/>
<dbReference type="Proteomes" id="UP001596083">
    <property type="component" value="Unassembled WGS sequence"/>
</dbReference>
<dbReference type="SUPFAM" id="SSF88723">
    <property type="entry name" value="PIN domain-like"/>
    <property type="match status" value="1"/>
</dbReference>
<sequence>MILIADTGGLLAALNRSDKDHQAAHAALSAAALTVVSPMTVTELHQVATSRGSRAAADQAVSVIAARVASGRFSLADTTPAVLRDAVTVRQRYAGLDLDLVDAINVVLAAEYDTCAILTVDRRDFRAMRPLHGPAAFQLLPDDL</sequence>
<comment type="similarity">
    <text evidence="6">Belongs to the PINc/VapC protein family.</text>
</comment>
<gene>
    <name evidence="6" type="primary">vapC</name>
    <name evidence="8" type="ORF">ACFP1Z_16180</name>
</gene>
<evidence type="ECO:0000313" key="9">
    <source>
        <dbReference type="Proteomes" id="UP001596083"/>
    </source>
</evidence>
<evidence type="ECO:0000256" key="6">
    <source>
        <dbReference type="HAMAP-Rule" id="MF_00265"/>
    </source>
</evidence>
<feature type="binding site" evidence="6">
    <location>
        <position position="102"/>
    </location>
    <ligand>
        <name>Mg(2+)</name>
        <dbReference type="ChEBI" id="CHEBI:18420"/>
    </ligand>
</feature>
<dbReference type="HAMAP" id="MF_00265">
    <property type="entry name" value="VapC_Nob1"/>
    <property type="match status" value="1"/>
</dbReference>
<keyword evidence="3 6" id="KW-0479">Metal-binding</keyword>
<evidence type="ECO:0000256" key="3">
    <source>
        <dbReference type="ARBA" id="ARBA00022723"/>
    </source>
</evidence>
<keyword evidence="5 6" id="KW-0460">Magnesium</keyword>
<dbReference type="InterPro" id="IPR029060">
    <property type="entry name" value="PIN-like_dom_sf"/>
</dbReference>
<feature type="domain" description="PIN" evidence="7">
    <location>
        <begin position="5"/>
        <end position="127"/>
    </location>
</feature>
<feature type="binding site" evidence="6">
    <location>
        <position position="6"/>
    </location>
    <ligand>
        <name>Mg(2+)</name>
        <dbReference type="ChEBI" id="CHEBI:18420"/>
    </ligand>
</feature>
<evidence type="ECO:0000256" key="4">
    <source>
        <dbReference type="ARBA" id="ARBA00022801"/>
    </source>
</evidence>
<dbReference type="EMBL" id="JBHSPB010000009">
    <property type="protein sequence ID" value="MFC5721711.1"/>
    <property type="molecule type" value="Genomic_DNA"/>
</dbReference>
<dbReference type="RefSeq" id="WP_390317052.1">
    <property type="nucleotide sequence ID" value="NZ_JBHSPB010000009.1"/>
</dbReference>
<keyword evidence="9" id="KW-1185">Reference proteome</keyword>
<protein>
    <recommendedName>
        <fullName evidence="6">Ribonuclease VapC</fullName>
        <shortName evidence="6">RNase VapC</shortName>
        <ecNumber evidence="6">3.1.-.-</ecNumber>
    </recommendedName>
    <alternativeName>
        <fullName evidence="6">Toxin VapC</fullName>
    </alternativeName>
</protein>
<evidence type="ECO:0000259" key="7">
    <source>
        <dbReference type="Pfam" id="PF01850"/>
    </source>
</evidence>